<gene>
    <name evidence="3" type="ORF">NWE73_08285</name>
</gene>
<sequence>MLRFVFCLLLCSSTSFAASNPPKVEFKAITAEPLSKNSLTFVDLKGKVVIVDFWASWCEPCKEALPHYNKLYEKYKNQGVVFIGINEDDDLKERDAFLKAHPISFPVFFDKEKQMAKDFQVVALPTLFVFDKKLKPVILYRGFDDKKPQVLEKGIQDLLKAQK</sequence>
<dbReference type="SUPFAM" id="SSF52833">
    <property type="entry name" value="Thioredoxin-like"/>
    <property type="match status" value="1"/>
</dbReference>
<evidence type="ECO:0000256" key="1">
    <source>
        <dbReference type="SAM" id="SignalP"/>
    </source>
</evidence>
<dbReference type="InterPro" id="IPR050553">
    <property type="entry name" value="Thioredoxin_ResA/DsbE_sf"/>
</dbReference>
<dbReference type="Pfam" id="PF00578">
    <property type="entry name" value="AhpC-TSA"/>
    <property type="match status" value="1"/>
</dbReference>
<dbReference type="InterPro" id="IPR013766">
    <property type="entry name" value="Thioredoxin_domain"/>
</dbReference>
<evidence type="ECO:0000259" key="2">
    <source>
        <dbReference type="PROSITE" id="PS51352"/>
    </source>
</evidence>
<organism evidence="3 4">
    <name type="scientific">Bdellovibrio svalbardensis</name>
    <dbReference type="NCBI Taxonomy" id="2972972"/>
    <lineage>
        <taxon>Bacteria</taxon>
        <taxon>Pseudomonadati</taxon>
        <taxon>Bdellovibrionota</taxon>
        <taxon>Bdellovibrionia</taxon>
        <taxon>Bdellovibrionales</taxon>
        <taxon>Pseudobdellovibrionaceae</taxon>
        <taxon>Bdellovibrio</taxon>
    </lineage>
</organism>
<feature type="domain" description="Thioredoxin" evidence="2">
    <location>
        <begin position="15"/>
        <end position="160"/>
    </location>
</feature>
<name>A0ABT6DHQ5_9BACT</name>
<reference evidence="3" key="1">
    <citation type="submission" date="2022-08" db="EMBL/GenBank/DDBJ databases">
        <title>Novel Bdellovibrio Species Isolated from Svalbard: Designation Bdellovibrio svalbardensis.</title>
        <authorList>
            <person name="Mitchell R.J."/>
            <person name="Choi S.Y."/>
        </authorList>
    </citation>
    <scope>NUCLEOTIDE SEQUENCE</scope>
    <source>
        <strain evidence="3">PAP01</strain>
    </source>
</reference>
<protein>
    <submittedName>
        <fullName evidence="3">TlpA family protein disulfide reductase</fullName>
    </submittedName>
</protein>
<dbReference type="RefSeq" id="WP_277577835.1">
    <property type="nucleotide sequence ID" value="NZ_JANRMI010000002.1"/>
</dbReference>
<accession>A0ABT6DHQ5</accession>
<evidence type="ECO:0000313" key="4">
    <source>
        <dbReference type="Proteomes" id="UP001152321"/>
    </source>
</evidence>
<dbReference type="InterPro" id="IPR036249">
    <property type="entry name" value="Thioredoxin-like_sf"/>
</dbReference>
<dbReference type="Gene3D" id="3.40.30.10">
    <property type="entry name" value="Glutaredoxin"/>
    <property type="match status" value="1"/>
</dbReference>
<dbReference type="PANTHER" id="PTHR42852">
    <property type="entry name" value="THIOL:DISULFIDE INTERCHANGE PROTEIN DSBE"/>
    <property type="match status" value="1"/>
</dbReference>
<feature type="chain" id="PRO_5046469258" evidence="1">
    <location>
        <begin position="18"/>
        <end position="163"/>
    </location>
</feature>
<keyword evidence="4" id="KW-1185">Reference proteome</keyword>
<dbReference type="Proteomes" id="UP001152321">
    <property type="component" value="Unassembled WGS sequence"/>
</dbReference>
<dbReference type="PROSITE" id="PS51352">
    <property type="entry name" value="THIOREDOXIN_2"/>
    <property type="match status" value="1"/>
</dbReference>
<evidence type="ECO:0000313" key="3">
    <source>
        <dbReference type="EMBL" id="MDG0816357.1"/>
    </source>
</evidence>
<dbReference type="InterPro" id="IPR000866">
    <property type="entry name" value="AhpC/TSA"/>
</dbReference>
<dbReference type="CDD" id="cd02966">
    <property type="entry name" value="TlpA_like_family"/>
    <property type="match status" value="1"/>
</dbReference>
<feature type="signal peptide" evidence="1">
    <location>
        <begin position="1"/>
        <end position="17"/>
    </location>
</feature>
<keyword evidence="1" id="KW-0732">Signal</keyword>
<proteinExistence type="predicted"/>
<comment type="caution">
    <text evidence="3">The sequence shown here is derived from an EMBL/GenBank/DDBJ whole genome shotgun (WGS) entry which is preliminary data.</text>
</comment>
<dbReference type="PRINTS" id="PR00421">
    <property type="entry name" value="THIOREDOXIN"/>
</dbReference>
<dbReference type="PANTHER" id="PTHR42852:SF13">
    <property type="entry name" value="PROTEIN DIPZ"/>
    <property type="match status" value="1"/>
</dbReference>
<dbReference type="EMBL" id="JANRMI010000002">
    <property type="protein sequence ID" value="MDG0816357.1"/>
    <property type="molecule type" value="Genomic_DNA"/>
</dbReference>